<dbReference type="Proteomes" id="UP000807504">
    <property type="component" value="Unassembled WGS sequence"/>
</dbReference>
<evidence type="ECO:0000313" key="2">
    <source>
        <dbReference type="Proteomes" id="UP000807504"/>
    </source>
</evidence>
<dbReference type="EMBL" id="JABXBU010000011">
    <property type="protein sequence ID" value="KAF8790859.1"/>
    <property type="molecule type" value="Genomic_DNA"/>
</dbReference>
<reference evidence="1" key="1">
    <citation type="journal article" date="2020" name="bioRxiv">
        <title>Chromosome-level reference genome of the European wasp spider Argiope bruennichi: a resource for studies on range expansion and evolutionary adaptation.</title>
        <authorList>
            <person name="Sheffer M.M."/>
            <person name="Hoppe A."/>
            <person name="Krehenwinkel H."/>
            <person name="Uhl G."/>
            <person name="Kuss A.W."/>
            <person name="Jensen L."/>
            <person name="Jensen C."/>
            <person name="Gillespie R.G."/>
            <person name="Hoff K.J."/>
            <person name="Prost S."/>
        </authorList>
    </citation>
    <scope>NUCLEOTIDE SEQUENCE</scope>
</reference>
<name>A0A8T0FMS0_ARGBR</name>
<reference evidence="1" key="2">
    <citation type="submission" date="2020-06" db="EMBL/GenBank/DDBJ databases">
        <authorList>
            <person name="Sheffer M."/>
        </authorList>
    </citation>
    <scope>NUCLEOTIDE SEQUENCE</scope>
</reference>
<dbReference type="AlphaFoldDB" id="A0A8T0FMS0"/>
<comment type="caution">
    <text evidence="1">The sequence shown here is derived from an EMBL/GenBank/DDBJ whole genome shotgun (WGS) entry which is preliminary data.</text>
</comment>
<keyword evidence="2" id="KW-1185">Reference proteome</keyword>
<sequence>MPSSRNDPNNQIESFFLKSSNLSAGLVTIFRYHLLERRVAQSELKIGHCNNSVTCFEITSSPPDSSGESKPRTFSASFCVRRKRRNVHLRTITQYSEIIQMNSCGLTPSSLPQGISDNEISSCFQYGAIPERDVKRFPSYTRAFEQSVKFVLEAESSSCRSSKHMFGARELCIKLQYAEIRNQEIEPNLFSVS</sequence>
<proteinExistence type="predicted"/>
<gene>
    <name evidence="1" type="ORF">HNY73_005812</name>
</gene>
<evidence type="ECO:0000313" key="1">
    <source>
        <dbReference type="EMBL" id="KAF8790859.1"/>
    </source>
</evidence>
<accession>A0A8T0FMS0</accession>
<protein>
    <submittedName>
        <fullName evidence="1">Uncharacterized protein</fullName>
    </submittedName>
</protein>
<organism evidence="1 2">
    <name type="scientific">Argiope bruennichi</name>
    <name type="common">Wasp spider</name>
    <name type="synonym">Aranea bruennichi</name>
    <dbReference type="NCBI Taxonomy" id="94029"/>
    <lineage>
        <taxon>Eukaryota</taxon>
        <taxon>Metazoa</taxon>
        <taxon>Ecdysozoa</taxon>
        <taxon>Arthropoda</taxon>
        <taxon>Chelicerata</taxon>
        <taxon>Arachnida</taxon>
        <taxon>Araneae</taxon>
        <taxon>Araneomorphae</taxon>
        <taxon>Entelegynae</taxon>
        <taxon>Araneoidea</taxon>
        <taxon>Araneidae</taxon>
        <taxon>Argiope</taxon>
    </lineage>
</organism>